<reference evidence="1" key="2">
    <citation type="submission" date="2021-09" db="EMBL/GenBank/DDBJ databases">
        <authorList>
            <person name="Gilroy R."/>
        </authorList>
    </citation>
    <scope>NUCLEOTIDE SEQUENCE</scope>
    <source>
        <strain evidence="1">ChiHjej13B12-9602</strain>
    </source>
</reference>
<accession>A0A921IXE5</accession>
<dbReference type="AlphaFoldDB" id="A0A921IXE5"/>
<dbReference type="Gene3D" id="3.60.15.10">
    <property type="entry name" value="Ribonuclease Z/Hydroxyacylglutathione hydrolase-like"/>
    <property type="match status" value="1"/>
</dbReference>
<organism evidence="1 2">
    <name type="scientific">Enorma phocaeensis</name>
    <dbReference type="NCBI Taxonomy" id="1871019"/>
    <lineage>
        <taxon>Bacteria</taxon>
        <taxon>Bacillati</taxon>
        <taxon>Actinomycetota</taxon>
        <taxon>Coriobacteriia</taxon>
        <taxon>Coriobacteriales</taxon>
        <taxon>Coriobacteriaceae</taxon>
        <taxon>Enorma</taxon>
    </lineage>
</organism>
<dbReference type="PANTHER" id="PTHR43546">
    <property type="entry name" value="UPF0173 METAL-DEPENDENT HYDROLASE MJ1163-RELATED"/>
    <property type="match status" value="1"/>
</dbReference>
<evidence type="ECO:0000313" key="2">
    <source>
        <dbReference type="Proteomes" id="UP000753256"/>
    </source>
</evidence>
<reference evidence="1" key="1">
    <citation type="journal article" date="2021" name="PeerJ">
        <title>Extensive microbial diversity within the chicken gut microbiome revealed by metagenomics and culture.</title>
        <authorList>
            <person name="Gilroy R."/>
            <person name="Ravi A."/>
            <person name="Getino M."/>
            <person name="Pursley I."/>
            <person name="Horton D.L."/>
            <person name="Alikhan N.F."/>
            <person name="Baker D."/>
            <person name="Gharbi K."/>
            <person name="Hall N."/>
            <person name="Watson M."/>
            <person name="Adriaenssens E.M."/>
            <person name="Foster-Nyarko E."/>
            <person name="Jarju S."/>
            <person name="Secka A."/>
            <person name="Antonio M."/>
            <person name="Oren A."/>
            <person name="Chaudhuri R.R."/>
            <person name="La Ragione R."/>
            <person name="Hildebrand F."/>
            <person name="Pallen M.J."/>
        </authorList>
    </citation>
    <scope>NUCLEOTIDE SEQUENCE</scope>
    <source>
        <strain evidence="1">ChiHjej13B12-9602</strain>
    </source>
</reference>
<sequence length="219" mass="23528">MTALDRIRVITHSAIRIESEDGIVVYADPFNLTDAETAHDADLILVTHGHFDHLSPEDIARVANADTALVAPASLADEVAELGMAQAHLMREGEHLELAGIGIEAVAAYNVEPERLGFHPSSNNWLGYVLTIDGERLYIAGDTDRNPDNAQVRCDVALVPIGGTYTMDAVQAAEFVNEIRPKTAIPTHYGSVAGSAADYATFAAAVDPGIQVVKRMERL</sequence>
<evidence type="ECO:0000313" key="1">
    <source>
        <dbReference type="EMBL" id="HJG37770.1"/>
    </source>
</evidence>
<protein>
    <submittedName>
        <fullName evidence="1">MBL fold metallo-hydrolase</fullName>
    </submittedName>
</protein>
<dbReference type="InterPro" id="IPR036866">
    <property type="entry name" value="RibonucZ/Hydroxyglut_hydro"/>
</dbReference>
<dbReference type="SUPFAM" id="SSF56281">
    <property type="entry name" value="Metallo-hydrolase/oxidoreductase"/>
    <property type="match status" value="1"/>
</dbReference>
<dbReference type="PANTHER" id="PTHR43546:SF8">
    <property type="entry name" value="METALLO-BETA-LACTAMASE DOMAIN-CONTAINING PROTEIN"/>
    <property type="match status" value="1"/>
</dbReference>
<dbReference type="RefSeq" id="WP_273190747.1">
    <property type="nucleotide sequence ID" value="NZ_DYUZ01000029.1"/>
</dbReference>
<dbReference type="Proteomes" id="UP000753256">
    <property type="component" value="Unassembled WGS sequence"/>
</dbReference>
<dbReference type="InterPro" id="IPR050114">
    <property type="entry name" value="UPF0173_UPF0282_UlaG_hydrolase"/>
</dbReference>
<proteinExistence type="predicted"/>
<dbReference type="Pfam" id="PF13483">
    <property type="entry name" value="Lactamase_B_3"/>
    <property type="match status" value="1"/>
</dbReference>
<gene>
    <name evidence="1" type="ORF">K8V70_07940</name>
</gene>
<dbReference type="EMBL" id="DYUZ01000029">
    <property type="protein sequence ID" value="HJG37770.1"/>
    <property type="molecule type" value="Genomic_DNA"/>
</dbReference>
<comment type="caution">
    <text evidence="1">The sequence shown here is derived from an EMBL/GenBank/DDBJ whole genome shotgun (WGS) entry which is preliminary data.</text>
</comment>
<name>A0A921IXE5_9ACTN</name>